<dbReference type="PANTHER" id="PTHR36566:SF1">
    <property type="entry name" value="PYRIDINIUM-3,5-BISTHIOCARBOXYLIC ACID MONONUCLEOTIDE NICKEL INSERTION PROTEIN"/>
    <property type="match status" value="1"/>
</dbReference>
<dbReference type="GO" id="GO:0051604">
    <property type="term" value="P:protein maturation"/>
    <property type="evidence" value="ECO:0007669"/>
    <property type="project" value="UniProtKB-UniRule"/>
</dbReference>
<gene>
    <name evidence="2" type="primary">larC</name>
    <name evidence="4" type="ORF">SAMN02745243_01832</name>
</gene>
<evidence type="ECO:0000313" key="4">
    <source>
        <dbReference type="EMBL" id="SHJ95729.1"/>
    </source>
</evidence>
<comment type="catalytic activity">
    <reaction evidence="2">
        <text>Ni(II)-pyridinium-3,5-bisthiocarboxylate mononucleotide = pyridinium-3,5-bisthiocarboxylate mononucleotide + Ni(2+)</text>
        <dbReference type="Rhea" id="RHEA:54784"/>
        <dbReference type="ChEBI" id="CHEBI:49786"/>
        <dbReference type="ChEBI" id="CHEBI:137372"/>
        <dbReference type="ChEBI" id="CHEBI:137373"/>
        <dbReference type="EC" id="4.99.1.12"/>
    </reaction>
</comment>
<dbReference type="OrthoDB" id="9765625at2"/>
<dbReference type="STRING" id="1121950.SAMN02745243_01832"/>
<organism evidence="4 5">
    <name type="scientific">Hespellia stercorisuis DSM 15480</name>
    <dbReference type="NCBI Taxonomy" id="1121950"/>
    <lineage>
        <taxon>Bacteria</taxon>
        <taxon>Bacillati</taxon>
        <taxon>Bacillota</taxon>
        <taxon>Clostridia</taxon>
        <taxon>Lachnospirales</taxon>
        <taxon>Lachnospiraceae</taxon>
        <taxon>Hespellia</taxon>
    </lineage>
</organism>
<comment type="function">
    <text evidence="2">Involved in the biosynthesis of a nickel-pincer cofactor ((SCS)Ni(II) pincer complex). Binds Ni(2+), and functions in nickel delivery to pyridinium-3,5-bisthiocarboxylic acid mononucleotide (P2TMN), to form the mature cofactor. Is thus probably required for the activation of nickel-pincer cofactor-dependent enzymes.</text>
</comment>
<dbReference type="EC" id="4.99.1.12" evidence="2"/>
<dbReference type="Proteomes" id="UP000184301">
    <property type="component" value="Unassembled WGS sequence"/>
</dbReference>
<dbReference type="GO" id="GO:0016829">
    <property type="term" value="F:lyase activity"/>
    <property type="evidence" value="ECO:0007669"/>
    <property type="project" value="UniProtKB-UniRule"/>
</dbReference>
<protein>
    <recommendedName>
        <fullName evidence="2">Pyridinium-3,5-bisthiocarboxylic acid mononucleotide nickel insertion protein</fullName>
        <shortName evidence="2">P2TMN nickel insertion protein</shortName>
        <ecNumber evidence="2">4.99.1.12</ecNumber>
    </recommendedName>
    <alternativeName>
        <fullName evidence="2">Nickel-pincer cofactor biosynthesis protein LarC</fullName>
    </alternativeName>
</protein>
<dbReference type="PANTHER" id="PTHR36566">
    <property type="entry name" value="NICKEL INSERTION PROTEIN-RELATED"/>
    <property type="match status" value="1"/>
</dbReference>
<feature type="region of interest" description="Disordered" evidence="3">
    <location>
        <begin position="95"/>
        <end position="161"/>
    </location>
</feature>
<evidence type="ECO:0000256" key="1">
    <source>
        <dbReference type="ARBA" id="ARBA00022596"/>
    </source>
</evidence>
<evidence type="ECO:0000256" key="3">
    <source>
        <dbReference type="SAM" id="MobiDB-lite"/>
    </source>
</evidence>
<accession>A0A1M6NJ86</accession>
<dbReference type="RefSeq" id="WP_073108902.1">
    <property type="nucleotide sequence ID" value="NZ_FQZY01000023.1"/>
</dbReference>
<name>A0A1M6NJ86_9FIRM</name>
<keyword evidence="2" id="KW-0456">Lyase</keyword>
<dbReference type="EMBL" id="FQZY01000023">
    <property type="protein sequence ID" value="SHJ95729.1"/>
    <property type="molecule type" value="Genomic_DNA"/>
</dbReference>
<evidence type="ECO:0000313" key="5">
    <source>
        <dbReference type="Proteomes" id="UP000184301"/>
    </source>
</evidence>
<dbReference type="Pfam" id="PF01969">
    <property type="entry name" value="Ni_insertion"/>
    <property type="match status" value="1"/>
</dbReference>
<proteinExistence type="inferred from homology"/>
<feature type="compositionally biased region" description="Basic and acidic residues" evidence="3">
    <location>
        <begin position="114"/>
        <end position="161"/>
    </location>
</feature>
<dbReference type="HAMAP" id="MF_01074">
    <property type="entry name" value="LarC"/>
    <property type="match status" value="1"/>
</dbReference>
<comment type="similarity">
    <text evidence="2">Belongs to the LarC family.</text>
</comment>
<keyword evidence="1 2" id="KW-0533">Nickel</keyword>
<dbReference type="AlphaFoldDB" id="A0A1M6NJ86"/>
<dbReference type="InterPro" id="IPR002822">
    <property type="entry name" value="Ni_insertion"/>
</dbReference>
<evidence type="ECO:0000256" key="2">
    <source>
        <dbReference type="HAMAP-Rule" id="MF_01074"/>
    </source>
</evidence>
<dbReference type="Gene3D" id="3.30.70.1380">
    <property type="entry name" value="Transcriptional regulatory protein pf0864 domain like"/>
    <property type="match status" value="1"/>
</dbReference>
<reference evidence="4 5" key="1">
    <citation type="submission" date="2016-11" db="EMBL/GenBank/DDBJ databases">
        <authorList>
            <person name="Jaros S."/>
            <person name="Januszkiewicz K."/>
            <person name="Wedrychowicz H."/>
        </authorList>
    </citation>
    <scope>NUCLEOTIDE SEQUENCE [LARGE SCALE GENOMIC DNA]</scope>
    <source>
        <strain evidence="4 5">DSM 15480</strain>
    </source>
</reference>
<dbReference type="NCBIfam" id="TIGR00299">
    <property type="entry name" value="nickel pincer cofactor biosynthesis protein LarC"/>
    <property type="match status" value="1"/>
</dbReference>
<sequence>MSNTLYLECYSGISGDMSVAALIDLGVEKEMLVKALKSLPLDGYEIQISRKKKAGLDVCDFDVVLDAAHENHDHDMAYLYGKEQPEMHVHVHQHDADHEHMHHSGQGENSACPHSHEHLHSPEDETGHDHHEHVHGTQDHNHGTQDHEHGTHAHTHGAHDHVHRGLADVTKIINGSGLTERAKNIAIRIFTVLGEAEAKAHGETLESVHFHEVGAVDSIVDIAAIAVCMDALDIEDVIVPELCEGKGFVRCQHGVLPVPVPAVANIVTANGLRLHITDMQGEMVTPTGAAFAAAVKTSDVLPEEFAIKKIGIGAGKREYERPSLLRAMLIEPIENTKQSDADSSSDVADYIYKLESNIDDCTGEMLGLAMEKLFEAGARDVSYMPVFMKKNRPAYQLNVICSEKDVSALEQIIFEETTTIGIRRVRMERTILKREMALVQTSFGEVRVKVCDFDSGTRCYPEYESVAKICRQRNLSYRDVYMAVHRECEALQRRNV</sequence>
<dbReference type="GO" id="GO:0016151">
    <property type="term" value="F:nickel cation binding"/>
    <property type="evidence" value="ECO:0007669"/>
    <property type="project" value="UniProtKB-UniRule"/>
</dbReference>
<keyword evidence="5" id="KW-1185">Reference proteome</keyword>